<dbReference type="Gene3D" id="3.40.50.1820">
    <property type="entry name" value="alpha/beta hydrolase"/>
    <property type="match status" value="1"/>
</dbReference>
<dbReference type="RefSeq" id="XP_038746710.1">
    <property type="nucleotide sequence ID" value="XM_038888234.1"/>
</dbReference>
<gene>
    <name evidence="5" type="ORF">CkaCkLH20_05515</name>
</gene>
<dbReference type="InterPro" id="IPR050654">
    <property type="entry name" value="AChE-related_enzymes"/>
</dbReference>
<dbReference type="PROSITE" id="PS00941">
    <property type="entry name" value="CARBOXYLESTERASE_B_2"/>
    <property type="match status" value="1"/>
</dbReference>
<dbReference type="PANTHER" id="PTHR43918">
    <property type="entry name" value="ACETYLCHOLINESTERASE"/>
    <property type="match status" value="1"/>
</dbReference>
<comment type="similarity">
    <text evidence="1 3">Belongs to the type-B carboxylesterase/lipase family.</text>
</comment>
<keyword evidence="2 3" id="KW-0378">Hydrolase</keyword>
<evidence type="ECO:0000259" key="4">
    <source>
        <dbReference type="Pfam" id="PF00135"/>
    </source>
</evidence>
<accession>A0A9P6I6P8</accession>
<keyword evidence="3" id="KW-0732">Signal</keyword>
<sequence>MHAQKLLLLSAGSTAATQPTATISGGVIQGISTNLPNGTATVNKFLGIPYAAPPTRFSRAEPPKPWMEFLHTTEFGPACLQNFGLNELGPRPELLETLFNTPKAPESEDCLTINIFAPATNSPKSTRAVLVFIPGGGWQLGHGRSDLSAFAAYEDIIAITLNYRTNVFGFPSSPDIPVTERNLGLYDQRLALDWIQQNIDSFGGDPSKVTIWGESAGSFAVDLHLKSYANELPLLFRAAITSSGQMSFGPLALPFASDDKTWKQLASAVGCANDAGLDCMKDVSSEKLVNAMREKKISFGPQTDNVTVLSNPAELWRGGQVVKVPILTGTVAEEGRGLVNDQVNLTTFLDAYLPTGLVAKETRDEIVSVYRSSLTSDFDIASAIYTDYFWSCPQSILATTAASKGISTWRYVFNTSILNLLPEEYAWLGKFHGSEVILLFTDPSSTPYTPQAYSVYEYLRGAIGRFVRNPTAGPGWASVGSADAPLDALVLGDAGDVPAVASPVNGTLLDRKCGLYRDIYSLLELARR</sequence>
<evidence type="ECO:0000313" key="6">
    <source>
        <dbReference type="Proteomes" id="UP000781932"/>
    </source>
</evidence>
<dbReference type="Pfam" id="PF00135">
    <property type="entry name" value="COesterase"/>
    <property type="match status" value="1"/>
</dbReference>
<dbReference type="OrthoDB" id="408631at2759"/>
<dbReference type="InterPro" id="IPR019826">
    <property type="entry name" value="Carboxylesterase_B_AS"/>
</dbReference>
<dbReference type="EC" id="3.1.1.-" evidence="3"/>
<reference evidence="5" key="1">
    <citation type="submission" date="2020-03" db="EMBL/GenBank/DDBJ databases">
        <authorList>
            <person name="He L."/>
        </authorList>
    </citation>
    <scope>NUCLEOTIDE SEQUENCE</scope>
    <source>
        <strain evidence="5">CkLH20</strain>
    </source>
</reference>
<dbReference type="AlphaFoldDB" id="A0A9P6I6P8"/>
<evidence type="ECO:0000313" key="5">
    <source>
        <dbReference type="EMBL" id="KAF9877249.1"/>
    </source>
</evidence>
<dbReference type="InterPro" id="IPR019819">
    <property type="entry name" value="Carboxylesterase_B_CS"/>
</dbReference>
<evidence type="ECO:0000256" key="3">
    <source>
        <dbReference type="RuleBase" id="RU361235"/>
    </source>
</evidence>
<dbReference type="InterPro" id="IPR002018">
    <property type="entry name" value="CarbesteraseB"/>
</dbReference>
<dbReference type="PANTHER" id="PTHR43918:SF4">
    <property type="entry name" value="CARBOXYLIC ESTER HYDROLASE"/>
    <property type="match status" value="1"/>
</dbReference>
<comment type="caution">
    <text evidence="5">The sequence shown here is derived from an EMBL/GenBank/DDBJ whole genome shotgun (WGS) entry which is preliminary data.</text>
</comment>
<dbReference type="GO" id="GO:0052689">
    <property type="term" value="F:carboxylic ester hydrolase activity"/>
    <property type="evidence" value="ECO:0007669"/>
    <property type="project" value="TreeGrafter"/>
</dbReference>
<protein>
    <recommendedName>
        <fullName evidence="3">Carboxylic ester hydrolase</fullName>
        <ecNumber evidence="3">3.1.1.-</ecNumber>
    </recommendedName>
</protein>
<evidence type="ECO:0000256" key="2">
    <source>
        <dbReference type="ARBA" id="ARBA00022801"/>
    </source>
</evidence>
<name>A0A9P6I6P8_9PEZI</name>
<keyword evidence="6" id="KW-1185">Reference proteome</keyword>
<dbReference type="InterPro" id="IPR029058">
    <property type="entry name" value="AB_hydrolase_fold"/>
</dbReference>
<dbReference type="GeneID" id="62161308"/>
<feature type="signal peptide" evidence="3">
    <location>
        <begin position="1"/>
        <end position="16"/>
    </location>
</feature>
<organism evidence="5 6">
    <name type="scientific">Colletotrichum karsti</name>
    <dbReference type="NCBI Taxonomy" id="1095194"/>
    <lineage>
        <taxon>Eukaryota</taxon>
        <taxon>Fungi</taxon>
        <taxon>Dikarya</taxon>
        <taxon>Ascomycota</taxon>
        <taxon>Pezizomycotina</taxon>
        <taxon>Sordariomycetes</taxon>
        <taxon>Hypocreomycetidae</taxon>
        <taxon>Glomerellales</taxon>
        <taxon>Glomerellaceae</taxon>
        <taxon>Colletotrichum</taxon>
        <taxon>Colletotrichum boninense species complex</taxon>
    </lineage>
</organism>
<dbReference type="EMBL" id="JAATWM020000015">
    <property type="protein sequence ID" value="KAF9877249.1"/>
    <property type="molecule type" value="Genomic_DNA"/>
</dbReference>
<feature type="chain" id="PRO_5040545238" description="Carboxylic ester hydrolase" evidence="3">
    <location>
        <begin position="17"/>
        <end position="528"/>
    </location>
</feature>
<dbReference type="PROSITE" id="PS00122">
    <property type="entry name" value="CARBOXYLESTERASE_B_1"/>
    <property type="match status" value="1"/>
</dbReference>
<dbReference type="Proteomes" id="UP000781932">
    <property type="component" value="Unassembled WGS sequence"/>
</dbReference>
<feature type="domain" description="Carboxylesterase type B" evidence="4">
    <location>
        <begin position="18"/>
        <end position="468"/>
    </location>
</feature>
<proteinExistence type="inferred from homology"/>
<dbReference type="SUPFAM" id="SSF53474">
    <property type="entry name" value="alpha/beta-Hydrolases"/>
    <property type="match status" value="1"/>
</dbReference>
<evidence type="ECO:0000256" key="1">
    <source>
        <dbReference type="ARBA" id="ARBA00005964"/>
    </source>
</evidence>
<reference evidence="5" key="2">
    <citation type="submission" date="2020-11" db="EMBL/GenBank/DDBJ databases">
        <title>Whole genome sequencing of Colletotrichum sp.</title>
        <authorList>
            <person name="Li H."/>
        </authorList>
    </citation>
    <scope>NUCLEOTIDE SEQUENCE</scope>
    <source>
        <strain evidence="5">CkLH20</strain>
    </source>
</reference>